<proteinExistence type="predicted"/>
<dbReference type="GeneID" id="87618982"/>
<organism evidence="2 3">
    <name type="scientific">Niallia taxi</name>
    <dbReference type="NCBI Taxonomy" id="2499688"/>
    <lineage>
        <taxon>Bacteria</taxon>
        <taxon>Bacillati</taxon>
        <taxon>Bacillota</taxon>
        <taxon>Bacilli</taxon>
        <taxon>Bacillales</taxon>
        <taxon>Bacillaceae</taxon>
        <taxon>Niallia</taxon>
    </lineage>
</organism>
<dbReference type="AlphaFoldDB" id="A0A437KC58"/>
<keyword evidence="1" id="KW-1133">Transmembrane helix</keyword>
<feature type="transmembrane region" description="Helical" evidence="1">
    <location>
        <begin position="33"/>
        <end position="50"/>
    </location>
</feature>
<keyword evidence="1" id="KW-0812">Transmembrane</keyword>
<evidence type="ECO:0000256" key="1">
    <source>
        <dbReference type="SAM" id="Phobius"/>
    </source>
</evidence>
<dbReference type="EMBL" id="RZTZ01000003">
    <property type="protein sequence ID" value="RVT63567.1"/>
    <property type="molecule type" value="Genomic_DNA"/>
</dbReference>
<dbReference type="RefSeq" id="WP_127738044.1">
    <property type="nucleotide sequence ID" value="NZ_CAJCKN010000006.1"/>
</dbReference>
<dbReference type="Proteomes" id="UP000288024">
    <property type="component" value="Unassembled WGS sequence"/>
</dbReference>
<evidence type="ECO:0000313" key="3">
    <source>
        <dbReference type="Proteomes" id="UP000288024"/>
    </source>
</evidence>
<sequence>MEKLKKLSSVQFCMVWTFISTLLFYIITDISVYTIAALIAGIVLSFINLLEDEVIHQKIRGE</sequence>
<protein>
    <submittedName>
        <fullName evidence="2">Uncharacterized protein</fullName>
    </submittedName>
</protein>
<feature type="transmembrane region" description="Helical" evidence="1">
    <location>
        <begin position="7"/>
        <end position="27"/>
    </location>
</feature>
<accession>A0A437KC58</accession>
<name>A0A437KC58_9BACI</name>
<reference evidence="2 3" key="1">
    <citation type="submission" date="2019-01" db="EMBL/GenBank/DDBJ databases">
        <title>Bacillus sp. M5HDSG1-1, whole genome shotgun sequence.</title>
        <authorList>
            <person name="Tuo L."/>
        </authorList>
    </citation>
    <scope>NUCLEOTIDE SEQUENCE [LARGE SCALE GENOMIC DNA]</scope>
    <source>
        <strain evidence="2 3">M5HDSG1-1</strain>
    </source>
</reference>
<evidence type="ECO:0000313" key="2">
    <source>
        <dbReference type="EMBL" id="RVT63567.1"/>
    </source>
</evidence>
<gene>
    <name evidence="2" type="ORF">EM808_09860</name>
</gene>
<comment type="caution">
    <text evidence="2">The sequence shown here is derived from an EMBL/GenBank/DDBJ whole genome shotgun (WGS) entry which is preliminary data.</text>
</comment>
<keyword evidence="1" id="KW-0472">Membrane</keyword>
<keyword evidence="3" id="KW-1185">Reference proteome</keyword>